<proteinExistence type="predicted"/>
<feature type="compositionally biased region" description="Basic and acidic residues" evidence="1">
    <location>
        <begin position="38"/>
        <end position="51"/>
    </location>
</feature>
<evidence type="ECO:0000256" key="1">
    <source>
        <dbReference type="SAM" id="MobiDB-lite"/>
    </source>
</evidence>
<dbReference type="EnsemblPlants" id="AUR62037263-RA">
    <property type="protein sequence ID" value="AUR62037263-RA:cds"/>
    <property type="gene ID" value="AUR62037263"/>
</dbReference>
<keyword evidence="3" id="KW-1185">Reference proteome</keyword>
<dbReference type="Proteomes" id="UP000596660">
    <property type="component" value="Unplaced"/>
</dbReference>
<dbReference type="AlphaFoldDB" id="A0A803MYI3"/>
<organism evidence="2 3">
    <name type="scientific">Chenopodium quinoa</name>
    <name type="common">Quinoa</name>
    <dbReference type="NCBI Taxonomy" id="63459"/>
    <lineage>
        <taxon>Eukaryota</taxon>
        <taxon>Viridiplantae</taxon>
        <taxon>Streptophyta</taxon>
        <taxon>Embryophyta</taxon>
        <taxon>Tracheophyta</taxon>
        <taxon>Spermatophyta</taxon>
        <taxon>Magnoliopsida</taxon>
        <taxon>eudicotyledons</taxon>
        <taxon>Gunneridae</taxon>
        <taxon>Pentapetalae</taxon>
        <taxon>Caryophyllales</taxon>
        <taxon>Chenopodiaceae</taxon>
        <taxon>Chenopodioideae</taxon>
        <taxon>Atripliceae</taxon>
        <taxon>Chenopodium</taxon>
    </lineage>
</organism>
<feature type="region of interest" description="Disordered" evidence="1">
    <location>
        <begin position="1"/>
        <end position="57"/>
    </location>
</feature>
<feature type="region of interest" description="Disordered" evidence="1">
    <location>
        <begin position="71"/>
        <end position="124"/>
    </location>
</feature>
<accession>A0A803MYI3</accession>
<feature type="compositionally biased region" description="Basic and acidic residues" evidence="1">
    <location>
        <begin position="106"/>
        <end position="122"/>
    </location>
</feature>
<evidence type="ECO:0000313" key="2">
    <source>
        <dbReference type="EnsemblPlants" id="AUR62037263-RA:cds"/>
    </source>
</evidence>
<protein>
    <submittedName>
        <fullName evidence="2">Uncharacterized protein</fullName>
    </submittedName>
</protein>
<evidence type="ECO:0000313" key="3">
    <source>
        <dbReference type="Proteomes" id="UP000596660"/>
    </source>
</evidence>
<name>A0A803MYI3_CHEQI</name>
<sequence>LTMKEVTEDLPGVEGVNVAGDKSKRGVAGKRIGPTEKNIPEKSSTKRKGEGVEPYQGTFMNELFASGIGGVEQFEDSNGGGSDKSQQASEYGGGSDEQGSEEDEELQHLERKISKGKAEAGKLKKKMAKAREAKLINAVRARAVDNRPLGIIMIEKERVVDTQSHFCSKPANVICRVDAFNKLVDGLDPTRKMGGSCELCDVIWRWHGVAFKSHVVELCARNSGRTHISFGWAIEAIQLGLEEKGYSGGLLVDDDDVLYFRTAFLVALLGQVLCPSTDNGNFSISLVSAVAVAHDAELYNWAEFSHDWLMAY</sequence>
<dbReference type="Gramene" id="AUR62037263-RA">
    <property type="protein sequence ID" value="AUR62037263-RA:cds"/>
    <property type="gene ID" value="AUR62037263"/>
</dbReference>
<reference evidence="2" key="2">
    <citation type="submission" date="2021-03" db="UniProtKB">
        <authorList>
            <consortium name="EnsemblPlants"/>
        </authorList>
    </citation>
    <scope>IDENTIFICATION</scope>
</reference>
<reference evidence="2" key="1">
    <citation type="journal article" date="2017" name="Nature">
        <title>The genome of Chenopodium quinoa.</title>
        <authorList>
            <person name="Jarvis D.E."/>
            <person name="Ho Y.S."/>
            <person name="Lightfoot D.J."/>
            <person name="Schmoeckel S.M."/>
            <person name="Li B."/>
            <person name="Borm T.J.A."/>
            <person name="Ohyanagi H."/>
            <person name="Mineta K."/>
            <person name="Michell C.T."/>
            <person name="Saber N."/>
            <person name="Kharbatia N.M."/>
            <person name="Rupper R.R."/>
            <person name="Sharp A.R."/>
            <person name="Dally N."/>
            <person name="Boughton B.A."/>
            <person name="Woo Y.H."/>
            <person name="Gao G."/>
            <person name="Schijlen E.G.W.M."/>
            <person name="Guo X."/>
            <person name="Momin A.A."/>
            <person name="Negrao S."/>
            <person name="Al-Babili S."/>
            <person name="Gehring C."/>
            <person name="Roessner U."/>
            <person name="Jung C."/>
            <person name="Murphy K."/>
            <person name="Arold S.T."/>
            <person name="Gojobori T."/>
            <person name="van der Linden C.G."/>
            <person name="van Loo E.N."/>
            <person name="Jellen E.N."/>
            <person name="Maughan P.J."/>
            <person name="Tester M."/>
        </authorList>
    </citation>
    <scope>NUCLEOTIDE SEQUENCE [LARGE SCALE GENOMIC DNA]</scope>
    <source>
        <strain evidence="2">cv. PI 614886</strain>
    </source>
</reference>